<dbReference type="OrthoDB" id="3246013at2759"/>
<dbReference type="InParanoid" id="A0A0C3NRC5"/>
<dbReference type="AlphaFoldDB" id="A0A0C3NRC5"/>
<reference evidence="1 2" key="1">
    <citation type="submission" date="2014-04" db="EMBL/GenBank/DDBJ databases">
        <authorList>
            <consortium name="DOE Joint Genome Institute"/>
            <person name="Kuo A."/>
            <person name="Kohler A."/>
            <person name="Costa M.D."/>
            <person name="Nagy L.G."/>
            <person name="Floudas D."/>
            <person name="Copeland A."/>
            <person name="Barry K.W."/>
            <person name="Cichocki N."/>
            <person name="Veneault-Fourrey C."/>
            <person name="LaButti K."/>
            <person name="Lindquist E.A."/>
            <person name="Lipzen A."/>
            <person name="Lundell T."/>
            <person name="Morin E."/>
            <person name="Murat C."/>
            <person name="Sun H."/>
            <person name="Tunlid A."/>
            <person name="Henrissat B."/>
            <person name="Grigoriev I.V."/>
            <person name="Hibbett D.S."/>
            <person name="Martin F."/>
            <person name="Nordberg H.P."/>
            <person name="Cantor M.N."/>
            <person name="Hua S.X."/>
        </authorList>
    </citation>
    <scope>NUCLEOTIDE SEQUENCE [LARGE SCALE GENOMIC DNA]</scope>
    <source>
        <strain evidence="1 2">Marx 270</strain>
    </source>
</reference>
<feature type="non-terminal residue" evidence="1">
    <location>
        <position position="1"/>
    </location>
</feature>
<dbReference type="HOGENOM" id="CLU_006344_15_1_1"/>
<dbReference type="STRING" id="870435.A0A0C3NRC5"/>
<reference evidence="2" key="2">
    <citation type="submission" date="2015-01" db="EMBL/GenBank/DDBJ databases">
        <title>Evolutionary Origins and Diversification of the Mycorrhizal Mutualists.</title>
        <authorList>
            <consortium name="DOE Joint Genome Institute"/>
            <consortium name="Mycorrhizal Genomics Consortium"/>
            <person name="Kohler A."/>
            <person name="Kuo A."/>
            <person name="Nagy L.G."/>
            <person name="Floudas D."/>
            <person name="Copeland A."/>
            <person name="Barry K.W."/>
            <person name="Cichocki N."/>
            <person name="Veneault-Fourrey C."/>
            <person name="LaButti K."/>
            <person name="Lindquist E.A."/>
            <person name="Lipzen A."/>
            <person name="Lundell T."/>
            <person name="Morin E."/>
            <person name="Murat C."/>
            <person name="Riley R."/>
            <person name="Ohm R."/>
            <person name="Sun H."/>
            <person name="Tunlid A."/>
            <person name="Henrissat B."/>
            <person name="Grigoriev I.V."/>
            <person name="Hibbett D.S."/>
            <person name="Martin F."/>
        </authorList>
    </citation>
    <scope>NUCLEOTIDE SEQUENCE [LARGE SCALE GENOMIC DNA]</scope>
    <source>
        <strain evidence="2">Marx 270</strain>
    </source>
</reference>
<gene>
    <name evidence="1" type="ORF">M404DRAFT_158434</name>
</gene>
<sequence>YYLYDQLNPNAEMSGDHVSLCQCPSFDGDIKVFNSVLATYYAPSDHSGHGRMHCNVICCMPQWQGGPVRYDCILVDNGSSENDPLCGLLIAHCLLFFSFKFQHFR</sequence>
<organism evidence="1 2">
    <name type="scientific">Pisolithus tinctorius Marx 270</name>
    <dbReference type="NCBI Taxonomy" id="870435"/>
    <lineage>
        <taxon>Eukaryota</taxon>
        <taxon>Fungi</taxon>
        <taxon>Dikarya</taxon>
        <taxon>Basidiomycota</taxon>
        <taxon>Agaricomycotina</taxon>
        <taxon>Agaricomycetes</taxon>
        <taxon>Agaricomycetidae</taxon>
        <taxon>Boletales</taxon>
        <taxon>Sclerodermatineae</taxon>
        <taxon>Pisolithaceae</taxon>
        <taxon>Pisolithus</taxon>
    </lineage>
</organism>
<protein>
    <submittedName>
        <fullName evidence="1">Uncharacterized protein</fullName>
    </submittedName>
</protein>
<evidence type="ECO:0000313" key="1">
    <source>
        <dbReference type="EMBL" id="KIN98075.1"/>
    </source>
</evidence>
<evidence type="ECO:0000313" key="2">
    <source>
        <dbReference type="Proteomes" id="UP000054217"/>
    </source>
</evidence>
<proteinExistence type="predicted"/>
<dbReference type="Proteomes" id="UP000054217">
    <property type="component" value="Unassembled WGS sequence"/>
</dbReference>
<name>A0A0C3NRC5_PISTI</name>
<accession>A0A0C3NRC5</accession>
<keyword evidence="2" id="KW-1185">Reference proteome</keyword>
<dbReference type="EMBL" id="KN832019">
    <property type="protein sequence ID" value="KIN98075.1"/>
    <property type="molecule type" value="Genomic_DNA"/>
</dbReference>